<evidence type="ECO:0000313" key="2">
    <source>
        <dbReference type="EMBL" id="KAK9306949.1"/>
    </source>
</evidence>
<feature type="region of interest" description="Disordered" evidence="1">
    <location>
        <begin position="191"/>
        <end position="218"/>
    </location>
</feature>
<protein>
    <recommendedName>
        <fullName evidence="4">RRM domain-containing protein</fullName>
    </recommendedName>
</protein>
<name>A0AAW1AAC8_9HYME</name>
<dbReference type="InterPro" id="IPR012677">
    <property type="entry name" value="Nucleotide-bd_a/b_plait_sf"/>
</dbReference>
<sequence length="218" mass="25164">MQISEKMKVTKKIKRRREEKELALYVRLPYTIRDRDDVAKLFTGTFKINLPRQSSRCCYVIFSNTEEKMKNLKTIKNTRIDGKRIVVAPANTKIEKKTTVAKKKIVMPEVKVDAKVTKHLFVSNIKCGTSIQELKAAIPGCLSVTMLKPYSSASRAALIKIESIQLATEYLMNTRERPTVAGRKLRFNIDTRDRHRRHKSKPLKIYDGEPETQQKVIE</sequence>
<dbReference type="InterPro" id="IPR035979">
    <property type="entry name" value="RBD_domain_sf"/>
</dbReference>
<dbReference type="Proteomes" id="UP001432146">
    <property type="component" value="Unassembled WGS sequence"/>
</dbReference>
<evidence type="ECO:0008006" key="4">
    <source>
        <dbReference type="Google" id="ProtNLM"/>
    </source>
</evidence>
<dbReference type="Gene3D" id="3.30.70.330">
    <property type="match status" value="1"/>
</dbReference>
<dbReference type="GO" id="GO:0003676">
    <property type="term" value="F:nucleic acid binding"/>
    <property type="evidence" value="ECO:0007669"/>
    <property type="project" value="InterPro"/>
</dbReference>
<dbReference type="SUPFAM" id="SSF54928">
    <property type="entry name" value="RNA-binding domain, RBD"/>
    <property type="match status" value="1"/>
</dbReference>
<proteinExistence type="predicted"/>
<keyword evidence="3" id="KW-1185">Reference proteome</keyword>
<dbReference type="CDD" id="cd00590">
    <property type="entry name" value="RRM_SF"/>
    <property type="match status" value="1"/>
</dbReference>
<organism evidence="2 3">
    <name type="scientific">Tetragonisca angustula</name>
    <dbReference type="NCBI Taxonomy" id="166442"/>
    <lineage>
        <taxon>Eukaryota</taxon>
        <taxon>Metazoa</taxon>
        <taxon>Ecdysozoa</taxon>
        <taxon>Arthropoda</taxon>
        <taxon>Hexapoda</taxon>
        <taxon>Insecta</taxon>
        <taxon>Pterygota</taxon>
        <taxon>Neoptera</taxon>
        <taxon>Endopterygota</taxon>
        <taxon>Hymenoptera</taxon>
        <taxon>Apocrita</taxon>
        <taxon>Aculeata</taxon>
        <taxon>Apoidea</taxon>
        <taxon>Anthophila</taxon>
        <taxon>Apidae</taxon>
        <taxon>Tetragonisca</taxon>
    </lineage>
</organism>
<reference evidence="2 3" key="1">
    <citation type="submission" date="2024-05" db="EMBL/GenBank/DDBJ databases">
        <title>The nuclear and mitochondrial genome assemblies of Tetragonisca angustula (Apidae: Meliponini), a tiny yet remarkable pollinator in the Neotropics.</title>
        <authorList>
            <person name="Ferrari R."/>
            <person name="Ricardo P.C."/>
            <person name="Dias F.C."/>
            <person name="Araujo N.S."/>
            <person name="Soares D.O."/>
            <person name="Zhou Q.-S."/>
            <person name="Zhu C.-D."/>
            <person name="Coutinho L."/>
            <person name="Airas M.C."/>
            <person name="Batista T.M."/>
        </authorList>
    </citation>
    <scope>NUCLEOTIDE SEQUENCE [LARGE SCALE GENOMIC DNA]</scope>
    <source>
        <strain evidence="2">ASF017062</strain>
        <tissue evidence="2">Abdomen</tissue>
    </source>
</reference>
<accession>A0AAW1AAC8</accession>
<evidence type="ECO:0000256" key="1">
    <source>
        <dbReference type="SAM" id="MobiDB-lite"/>
    </source>
</evidence>
<dbReference type="AlphaFoldDB" id="A0AAW1AAC8"/>
<comment type="caution">
    <text evidence="2">The sequence shown here is derived from an EMBL/GenBank/DDBJ whole genome shotgun (WGS) entry which is preliminary data.</text>
</comment>
<evidence type="ECO:0000313" key="3">
    <source>
        <dbReference type="Proteomes" id="UP001432146"/>
    </source>
</evidence>
<dbReference type="EMBL" id="JAWNGG020000035">
    <property type="protein sequence ID" value="KAK9306949.1"/>
    <property type="molecule type" value="Genomic_DNA"/>
</dbReference>
<gene>
    <name evidence="2" type="ORF">QLX08_002568</name>
</gene>